<evidence type="ECO:0000313" key="3">
    <source>
        <dbReference type="Proteomes" id="UP000215126"/>
    </source>
</evidence>
<keyword evidence="3" id="KW-1185">Reference proteome</keyword>
<dbReference type="STRING" id="93222.NA29_21450"/>
<dbReference type="Proteomes" id="UP000215126">
    <property type="component" value="Chromosome 1"/>
</dbReference>
<evidence type="ECO:0000259" key="1">
    <source>
        <dbReference type="Pfam" id="PF02900"/>
    </source>
</evidence>
<dbReference type="InterPro" id="IPR004183">
    <property type="entry name" value="Xdiol_dOase_suB"/>
</dbReference>
<protein>
    <submittedName>
        <fullName evidence="2">Protocatechuate 4,5-dioxygenase beta chain</fullName>
        <ecNumber evidence="2">1.13.11.8</ecNumber>
    </submittedName>
</protein>
<evidence type="ECO:0000313" key="2">
    <source>
        <dbReference type="EMBL" id="SNU86747.1"/>
    </source>
</evidence>
<dbReference type="SUPFAM" id="SSF53213">
    <property type="entry name" value="LigB-like"/>
    <property type="match status" value="1"/>
</dbReference>
<dbReference type="EC" id="1.13.11.8" evidence="2"/>
<dbReference type="AlphaFoldDB" id="A0A239SMW3"/>
<keyword evidence="2" id="KW-0223">Dioxygenase</keyword>
<dbReference type="GO" id="GO:0008198">
    <property type="term" value="F:ferrous iron binding"/>
    <property type="evidence" value="ECO:0007669"/>
    <property type="project" value="InterPro"/>
</dbReference>
<accession>A0A239SMW3</accession>
<keyword evidence="2" id="KW-0560">Oxidoreductase</keyword>
<dbReference type="RefSeq" id="WP_039403890.1">
    <property type="nucleotide sequence ID" value="NZ_CABPRX010000008.1"/>
</dbReference>
<dbReference type="OrthoDB" id="8673673at2"/>
<dbReference type="KEGG" id="pspu:NA29_21450"/>
<feature type="domain" description="Extradiol ring-cleavage dioxygenase class III enzyme subunit B" evidence="1">
    <location>
        <begin position="80"/>
        <end position="289"/>
    </location>
</feature>
<dbReference type="Gene3D" id="3.40.830.10">
    <property type="entry name" value="LigB-like"/>
    <property type="match status" value="1"/>
</dbReference>
<sequence>MAEIVLCMGTSHGPMLSTPPADWDLRVRADRAEPAHPYRGATYSFDELTALRAAEDIEAKVTLPAREAHAARCAAALGVMAKALADAAPDVVVIVGNDQREVFGPAITPALWLFGGETVFDEPVSAARLAKMPPGISISSAAIKPGTRTEYPAHAPLARHLATAFTGSGHDITISTEVPQRGNDGPTGMPHAFGFVYQRLMHGNVPPHVPIMLNTFYPPNQPRATRCVDLGLALRDALAAWPDDVRVAVIASGGLSHFVIDEAFDHALLDAIRRRDTAYLREIDESLLQSGTSEVKNWLPVIAAANAGQMTMQLVDYVPCYRSAAGTGNAMGFVLWHPTK</sequence>
<dbReference type="GO" id="GO:0018579">
    <property type="term" value="F:protocatechuate 4,5-dioxygenase activity"/>
    <property type="evidence" value="ECO:0007669"/>
    <property type="project" value="UniProtKB-EC"/>
</dbReference>
<name>A0A239SMW3_9BURK</name>
<organism evidence="2 3">
    <name type="scientific">Pandoraea sputorum</name>
    <dbReference type="NCBI Taxonomy" id="93222"/>
    <lineage>
        <taxon>Bacteria</taxon>
        <taxon>Pseudomonadati</taxon>
        <taxon>Pseudomonadota</taxon>
        <taxon>Betaproteobacteria</taxon>
        <taxon>Burkholderiales</taxon>
        <taxon>Burkholderiaceae</taxon>
        <taxon>Pandoraea</taxon>
    </lineage>
</organism>
<gene>
    <name evidence="2" type="primary">ligB_2</name>
    <name evidence="2" type="ORF">SAMEA4530655_03470</name>
</gene>
<dbReference type="Pfam" id="PF02900">
    <property type="entry name" value="LigB"/>
    <property type="match status" value="1"/>
</dbReference>
<reference evidence="2 3" key="1">
    <citation type="submission" date="2017-06" db="EMBL/GenBank/DDBJ databases">
        <authorList>
            <consortium name="Pathogen Informatics"/>
        </authorList>
    </citation>
    <scope>NUCLEOTIDE SEQUENCE [LARGE SCALE GENOMIC DNA]</scope>
    <source>
        <strain evidence="2 3">NCTC13161</strain>
    </source>
</reference>
<dbReference type="GeneID" id="88096078"/>
<proteinExistence type="predicted"/>
<dbReference type="EMBL" id="LT906435">
    <property type="protein sequence ID" value="SNU86747.1"/>
    <property type="molecule type" value="Genomic_DNA"/>
</dbReference>